<proteinExistence type="predicted"/>
<comment type="caution">
    <text evidence="2">The sequence shown here is derived from an EMBL/GenBank/DDBJ whole genome shotgun (WGS) entry which is preliminary data.</text>
</comment>
<protein>
    <submittedName>
        <fullName evidence="2">SHOCT domain-containing protein</fullName>
    </submittedName>
</protein>
<evidence type="ECO:0000313" key="3">
    <source>
        <dbReference type="Proteomes" id="UP001596087"/>
    </source>
</evidence>
<evidence type="ECO:0000313" key="2">
    <source>
        <dbReference type="EMBL" id="MFC5175634.1"/>
    </source>
</evidence>
<dbReference type="InterPro" id="IPR018649">
    <property type="entry name" value="SHOCT"/>
</dbReference>
<feature type="domain" description="SHOCT" evidence="1">
    <location>
        <begin position="144"/>
        <end position="171"/>
    </location>
</feature>
<accession>A0ABW0BE97</accession>
<organism evidence="2 3">
    <name type="scientific">Nocardioides taihuensis</name>
    <dbReference type="NCBI Taxonomy" id="1835606"/>
    <lineage>
        <taxon>Bacteria</taxon>
        <taxon>Bacillati</taxon>
        <taxon>Actinomycetota</taxon>
        <taxon>Actinomycetes</taxon>
        <taxon>Propionibacteriales</taxon>
        <taxon>Nocardioidaceae</taxon>
        <taxon>Nocardioides</taxon>
    </lineage>
</organism>
<sequence>MAEERKGFWASLMPDPDELARGMVDSATTMKIYKDGTFTVQSTFAKESARDRLIGFDHDADSMRRKSVTGRSGAAMMTGGLSLLASNNRGVIYVTVTGENTKVRTFTTRNPSGTQLTSIRSLKAAAETVLAQSVGAIPGGEVSAQLKQLADLHAAGALSADEFAAAKKRLLG</sequence>
<dbReference type="RefSeq" id="WP_378586696.1">
    <property type="nucleotide sequence ID" value="NZ_JBHSKD010000003.1"/>
</dbReference>
<evidence type="ECO:0000259" key="1">
    <source>
        <dbReference type="Pfam" id="PF09851"/>
    </source>
</evidence>
<reference evidence="3" key="1">
    <citation type="journal article" date="2019" name="Int. J. Syst. Evol. Microbiol.">
        <title>The Global Catalogue of Microorganisms (GCM) 10K type strain sequencing project: providing services to taxonomists for standard genome sequencing and annotation.</title>
        <authorList>
            <consortium name="The Broad Institute Genomics Platform"/>
            <consortium name="The Broad Institute Genome Sequencing Center for Infectious Disease"/>
            <person name="Wu L."/>
            <person name="Ma J."/>
        </authorList>
    </citation>
    <scope>NUCLEOTIDE SEQUENCE [LARGE SCALE GENOMIC DNA]</scope>
    <source>
        <strain evidence="3">DFY41</strain>
    </source>
</reference>
<gene>
    <name evidence="2" type="ORF">ACFPGP_03055</name>
</gene>
<name>A0ABW0BE97_9ACTN</name>
<dbReference type="Pfam" id="PF09851">
    <property type="entry name" value="SHOCT"/>
    <property type="match status" value="1"/>
</dbReference>
<dbReference type="EMBL" id="JBHSKD010000003">
    <property type="protein sequence ID" value="MFC5175634.1"/>
    <property type="molecule type" value="Genomic_DNA"/>
</dbReference>
<dbReference type="Proteomes" id="UP001596087">
    <property type="component" value="Unassembled WGS sequence"/>
</dbReference>
<keyword evidence="3" id="KW-1185">Reference proteome</keyword>